<evidence type="ECO:0000259" key="10">
    <source>
        <dbReference type="PROSITE" id="PS50111"/>
    </source>
</evidence>
<dbReference type="SMART" id="SM00304">
    <property type="entry name" value="HAMP"/>
    <property type="match status" value="1"/>
</dbReference>
<reference evidence="12" key="1">
    <citation type="submission" date="2020-05" db="EMBL/GenBank/DDBJ databases">
        <authorList>
            <person name="Delgado-Blas J."/>
        </authorList>
    </citation>
    <scope>NUCLEOTIDE SEQUENCE</scope>
    <source>
        <strain evidence="12">BB1454</strain>
    </source>
</reference>
<evidence type="ECO:0000256" key="4">
    <source>
        <dbReference type="ARBA" id="ARBA00022989"/>
    </source>
</evidence>
<sequence>MFQSLRARLIGICVAITALSLLALAVPTFLLVRSNTLESLDQRIHQLTLVYAGELTEWVKEKQRITSSIKAAVPQAEPVPALLAAKQAGAFDDTYFVFADKRHVFSHPMPENYDGTARPWYQQAVREGKAALTPAYVDASTSKLTISFVEPVVTNGQTVAVVGSDMHLDTVSRKVTSIQPTPKSFAFLLDGQGNILAHAQADLVLKPMSVLAPALTPALIEQLTSQGQSANVTIGDAEQMLYAAKVEGTPWVLAIGIDRAEATAPLRHLLQVAAAITALCLVAAVALVSVAVSRQLRRLAMVRDALEDIASGEGDLTVRLDNSGKDELAQIATAFNHFVNKIAAVLLRIRTASESVRLASQEIAMGNQDLSSRTEQQASSLEETAAAMEQLTATVQQNAENARQANQLASSASSVASHGGSVVGQVVQTMGGIDAASRKIVDIIGVIDSIAFQTNILALNAAVEAARAGEQGRGFAVVAGEVRTLAQRSAAAAKEIKQLIDDSVNQVNTGSRLVQEAGATMQEVVDSVRRVTAIVAEISHASQEQSNGIGEINGAVSQMDQGTQQNAALVEQATAAAQSLQQQAHQLAEVVGGFKLDHAPATQALALR</sequence>
<dbReference type="PANTHER" id="PTHR43531">
    <property type="entry name" value="PROTEIN ICFG"/>
    <property type="match status" value="1"/>
</dbReference>
<dbReference type="PROSITE" id="PS50111">
    <property type="entry name" value="CHEMOTAXIS_TRANSDUC_2"/>
    <property type="match status" value="1"/>
</dbReference>
<keyword evidence="8" id="KW-0175">Coiled coil</keyword>
<name>A0AA35GIZ5_9BURK</name>
<evidence type="ECO:0000313" key="12">
    <source>
        <dbReference type="EMBL" id="CAB5690649.1"/>
    </source>
</evidence>
<dbReference type="CDD" id="cd06225">
    <property type="entry name" value="HAMP"/>
    <property type="match status" value="1"/>
</dbReference>
<evidence type="ECO:0000256" key="2">
    <source>
        <dbReference type="ARBA" id="ARBA00022475"/>
    </source>
</evidence>
<evidence type="ECO:0000256" key="7">
    <source>
        <dbReference type="PROSITE-ProRule" id="PRU00284"/>
    </source>
</evidence>
<dbReference type="Proteomes" id="UP000834458">
    <property type="component" value="Unassembled WGS sequence"/>
</dbReference>
<feature type="domain" description="Methyl-accepting transducer" evidence="10">
    <location>
        <begin position="352"/>
        <end position="581"/>
    </location>
</feature>
<dbReference type="SUPFAM" id="SSF103190">
    <property type="entry name" value="Sensory domain-like"/>
    <property type="match status" value="1"/>
</dbReference>
<evidence type="ECO:0000256" key="8">
    <source>
        <dbReference type="SAM" id="Coils"/>
    </source>
</evidence>
<dbReference type="PANTHER" id="PTHR43531:SF16">
    <property type="entry name" value="METHYL-ACCEPTING CHEMOTAXIS PROTEIN II"/>
    <property type="match status" value="1"/>
</dbReference>
<dbReference type="CDD" id="cd12913">
    <property type="entry name" value="PDC1_MCP_like"/>
    <property type="match status" value="1"/>
</dbReference>
<dbReference type="CDD" id="cd12912">
    <property type="entry name" value="PDC2_MCP_like"/>
    <property type="match status" value="1"/>
</dbReference>
<protein>
    <submittedName>
        <fullName evidence="12">Aspartate chemoreceptor protein</fullName>
    </submittedName>
</protein>
<dbReference type="Gene3D" id="1.10.287.950">
    <property type="entry name" value="Methyl-accepting chemotaxis protein"/>
    <property type="match status" value="1"/>
</dbReference>
<keyword evidence="2" id="KW-1003">Cell membrane</keyword>
<dbReference type="GO" id="GO:0005886">
    <property type="term" value="C:plasma membrane"/>
    <property type="evidence" value="ECO:0007669"/>
    <property type="project" value="UniProtKB-SubCell"/>
</dbReference>
<evidence type="ECO:0000313" key="13">
    <source>
        <dbReference type="Proteomes" id="UP000834458"/>
    </source>
</evidence>
<evidence type="ECO:0000256" key="1">
    <source>
        <dbReference type="ARBA" id="ARBA00004651"/>
    </source>
</evidence>
<keyword evidence="4 9" id="KW-1133">Transmembrane helix</keyword>
<evidence type="ECO:0000256" key="3">
    <source>
        <dbReference type="ARBA" id="ARBA00022692"/>
    </source>
</evidence>
<proteinExistence type="inferred from homology"/>
<dbReference type="Pfam" id="PF00672">
    <property type="entry name" value="HAMP"/>
    <property type="match status" value="1"/>
</dbReference>
<dbReference type="AlphaFoldDB" id="A0AA35GIZ5"/>
<dbReference type="InterPro" id="IPR003660">
    <property type="entry name" value="HAMP_dom"/>
</dbReference>
<dbReference type="PROSITE" id="PS50885">
    <property type="entry name" value="HAMP"/>
    <property type="match status" value="1"/>
</dbReference>
<gene>
    <name evidence="12" type="primary">tar_10</name>
    <name evidence="12" type="ORF">GHA_02006</name>
</gene>
<dbReference type="InterPro" id="IPR051310">
    <property type="entry name" value="MCP_chemotaxis"/>
</dbReference>
<dbReference type="InterPro" id="IPR033479">
    <property type="entry name" value="dCache_1"/>
</dbReference>
<dbReference type="GO" id="GO:0006935">
    <property type="term" value="P:chemotaxis"/>
    <property type="evidence" value="ECO:0007669"/>
    <property type="project" value="TreeGrafter"/>
</dbReference>
<feature type="domain" description="HAMP" evidence="11">
    <location>
        <begin position="293"/>
        <end position="347"/>
    </location>
</feature>
<feature type="transmembrane region" description="Helical" evidence="9">
    <location>
        <begin position="269"/>
        <end position="293"/>
    </location>
</feature>
<comment type="similarity">
    <text evidence="6">Belongs to the methyl-accepting chemotaxis (MCP) protein family.</text>
</comment>
<dbReference type="SMART" id="SM00283">
    <property type="entry name" value="MA"/>
    <property type="match status" value="1"/>
</dbReference>
<organism evidence="12 13">
    <name type="scientific">Comamonas aquatica</name>
    <dbReference type="NCBI Taxonomy" id="225991"/>
    <lineage>
        <taxon>Bacteria</taxon>
        <taxon>Pseudomonadati</taxon>
        <taxon>Pseudomonadota</taxon>
        <taxon>Betaproteobacteria</taxon>
        <taxon>Burkholderiales</taxon>
        <taxon>Comamonadaceae</taxon>
        <taxon>Comamonas</taxon>
    </lineage>
</organism>
<keyword evidence="5 9" id="KW-0472">Membrane</keyword>
<evidence type="ECO:0000259" key="11">
    <source>
        <dbReference type="PROSITE" id="PS50885"/>
    </source>
</evidence>
<keyword evidence="7" id="KW-0807">Transducer</keyword>
<dbReference type="Pfam" id="PF02743">
    <property type="entry name" value="dCache_1"/>
    <property type="match status" value="1"/>
</dbReference>
<dbReference type="SUPFAM" id="SSF58104">
    <property type="entry name" value="Methyl-accepting chemotaxis protein (MCP) signaling domain"/>
    <property type="match status" value="1"/>
</dbReference>
<accession>A0AA35GIZ5</accession>
<dbReference type="FunFam" id="1.10.287.950:FF:000001">
    <property type="entry name" value="Methyl-accepting chemotaxis sensory transducer"/>
    <property type="match status" value="1"/>
</dbReference>
<dbReference type="EMBL" id="CAHPSC010000025">
    <property type="protein sequence ID" value="CAB5690649.1"/>
    <property type="molecule type" value="Genomic_DNA"/>
</dbReference>
<dbReference type="CDD" id="cd11386">
    <property type="entry name" value="MCP_signal"/>
    <property type="match status" value="1"/>
</dbReference>
<dbReference type="InterPro" id="IPR004089">
    <property type="entry name" value="MCPsignal_dom"/>
</dbReference>
<dbReference type="Gene3D" id="3.30.450.20">
    <property type="entry name" value="PAS domain"/>
    <property type="match status" value="2"/>
</dbReference>
<dbReference type="RefSeq" id="WP_234687181.1">
    <property type="nucleotide sequence ID" value="NZ_CAHPSC010000025.1"/>
</dbReference>
<feature type="coiled-coil region" evidence="8">
    <location>
        <begin position="371"/>
        <end position="408"/>
    </location>
</feature>
<keyword evidence="3 9" id="KW-0812">Transmembrane</keyword>
<dbReference type="InterPro" id="IPR029151">
    <property type="entry name" value="Sensor-like_sf"/>
</dbReference>
<evidence type="ECO:0000256" key="6">
    <source>
        <dbReference type="ARBA" id="ARBA00029447"/>
    </source>
</evidence>
<evidence type="ECO:0000256" key="5">
    <source>
        <dbReference type="ARBA" id="ARBA00023136"/>
    </source>
</evidence>
<comment type="subcellular location">
    <subcellularLocation>
        <location evidence="1">Cell membrane</location>
        <topology evidence="1">Multi-pass membrane protein</topology>
    </subcellularLocation>
</comment>
<dbReference type="Pfam" id="PF00015">
    <property type="entry name" value="MCPsignal"/>
    <property type="match status" value="1"/>
</dbReference>
<dbReference type="GO" id="GO:0007165">
    <property type="term" value="P:signal transduction"/>
    <property type="evidence" value="ECO:0007669"/>
    <property type="project" value="UniProtKB-KW"/>
</dbReference>
<evidence type="ECO:0000256" key="9">
    <source>
        <dbReference type="SAM" id="Phobius"/>
    </source>
</evidence>
<dbReference type="GO" id="GO:0004888">
    <property type="term" value="F:transmembrane signaling receptor activity"/>
    <property type="evidence" value="ECO:0007669"/>
    <property type="project" value="TreeGrafter"/>
</dbReference>
<comment type="caution">
    <text evidence="12">The sequence shown here is derived from an EMBL/GenBank/DDBJ whole genome shotgun (WGS) entry which is preliminary data.</text>
</comment>